<dbReference type="EMBL" id="JACHDS010000001">
    <property type="protein sequence ID" value="MBB6172052.1"/>
    <property type="molecule type" value="Genomic_DNA"/>
</dbReference>
<feature type="active site" description="Charge relay system" evidence="8">
    <location>
        <position position="339"/>
    </location>
</feature>
<keyword evidence="3 11" id="KW-0732">Signal</keyword>
<evidence type="ECO:0000256" key="9">
    <source>
        <dbReference type="PIRSR" id="PIRSR001134-2"/>
    </source>
</evidence>
<feature type="region of interest" description="Disordered" evidence="10">
    <location>
        <begin position="27"/>
        <end position="47"/>
    </location>
</feature>
<feature type="disulfide bond" evidence="9">
    <location>
        <begin position="333"/>
        <end position="360"/>
    </location>
</feature>
<protein>
    <submittedName>
        <fullName evidence="13">Streptogrisin C</fullName>
        <ecNumber evidence="13">3.4.21.-</ecNumber>
    </submittedName>
</protein>
<sequence length="385" mass="39620">MRTSPIFSALGATALTLGLIASPAAASAEASTDSPDTAPRGGDTQSEALMNDLGLSSLAEAQKLMADEAEARDLEDTVREKAGDAFGGAVFDQDSGKLTVSVTDASAAKGLEALGVETRVVAHGEDALDEVVEELNDAESAASDAVTGWYADLQDDSVVITVLPGETKSAHELIAAADVDADTVRVEESDERPETYANIVGGVAYHFGGRCSVGHAAVDSQGRPGFTTAGHCGRVGTNITLGNGRGVVANSIFPNRDMAFVRATSNLTPTPLVSRYQAGGTVRVTGHREANIGASICRSGSTTGWRCGTIQAKNQTVRYSQGAVHGMTRTNACAEPGDSGGSWVSGDQAQGMTSGGSGNCRTGGVVFYQPLNPTLSQFNLRLFTG</sequence>
<organism evidence="13 14">
    <name type="scientific">Nocardiopsis mwathae</name>
    <dbReference type="NCBI Taxonomy" id="1472723"/>
    <lineage>
        <taxon>Bacteria</taxon>
        <taxon>Bacillati</taxon>
        <taxon>Actinomycetota</taxon>
        <taxon>Actinomycetes</taxon>
        <taxon>Streptosporangiales</taxon>
        <taxon>Nocardiopsidaceae</taxon>
        <taxon>Nocardiopsis</taxon>
    </lineage>
</organism>
<dbReference type="GO" id="GO:0004252">
    <property type="term" value="F:serine-type endopeptidase activity"/>
    <property type="evidence" value="ECO:0007669"/>
    <property type="project" value="InterPro"/>
</dbReference>
<reference evidence="13 14" key="1">
    <citation type="submission" date="2020-08" db="EMBL/GenBank/DDBJ databases">
        <title>Sequencing the genomes of 1000 actinobacteria strains.</title>
        <authorList>
            <person name="Klenk H.-P."/>
        </authorList>
    </citation>
    <scope>NUCLEOTIDE SEQUENCE [LARGE SCALE GENOMIC DNA]</scope>
    <source>
        <strain evidence="13 14">DSM 46659</strain>
    </source>
</reference>
<keyword evidence="5" id="KW-0720">Serine protease</keyword>
<proteinExistence type="inferred from homology"/>
<evidence type="ECO:0000313" key="13">
    <source>
        <dbReference type="EMBL" id="MBB6172052.1"/>
    </source>
</evidence>
<dbReference type="InterPro" id="IPR009003">
    <property type="entry name" value="Peptidase_S1_PA"/>
</dbReference>
<dbReference type="EC" id="3.4.21.-" evidence="13"/>
<evidence type="ECO:0000256" key="6">
    <source>
        <dbReference type="ARBA" id="ARBA00023145"/>
    </source>
</evidence>
<comment type="caution">
    <text evidence="13">The sequence shown here is derived from an EMBL/GenBank/DDBJ whole genome shotgun (WGS) entry which is preliminary data.</text>
</comment>
<dbReference type="Gene3D" id="3.30.300.50">
    <property type="match status" value="2"/>
</dbReference>
<dbReference type="InterPro" id="IPR001316">
    <property type="entry name" value="Pept_S1A_streptogrisin"/>
</dbReference>
<evidence type="ECO:0000256" key="1">
    <source>
        <dbReference type="ARBA" id="ARBA00007664"/>
    </source>
</evidence>
<dbReference type="GO" id="GO:0005576">
    <property type="term" value="C:extracellular region"/>
    <property type="evidence" value="ECO:0007669"/>
    <property type="project" value="InterPro"/>
</dbReference>
<dbReference type="GO" id="GO:0006508">
    <property type="term" value="P:proteolysis"/>
    <property type="evidence" value="ECO:0007669"/>
    <property type="project" value="UniProtKB-KW"/>
</dbReference>
<evidence type="ECO:0000313" key="14">
    <source>
        <dbReference type="Proteomes" id="UP000546642"/>
    </source>
</evidence>
<keyword evidence="14" id="KW-1185">Reference proteome</keyword>
<keyword evidence="7 9" id="KW-1015">Disulfide bond</keyword>
<dbReference type="CDD" id="cd21112">
    <property type="entry name" value="alphaLP-like"/>
    <property type="match status" value="1"/>
</dbReference>
<comment type="similarity">
    <text evidence="1">Belongs to the peptidase S1 family.</text>
</comment>
<feature type="signal peptide" evidence="11">
    <location>
        <begin position="1"/>
        <end position="26"/>
    </location>
</feature>
<evidence type="ECO:0000256" key="5">
    <source>
        <dbReference type="ARBA" id="ARBA00022825"/>
    </source>
</evidence>
<name>A0A7X0D563_9ACTN</name>
<feature type="domain" description="Peptidase S1A alpha-lytic prodomain" evidence="12">
    <location>
        <begin position="125"/>
        <end position="181"/>
    </location>
</feature>
<evidence type="ECO:0000256" key="2">
    <source>
        <dbReference type="ARBA" id="ARBA00022670"/>
    </source>
</evidence>
<keyword evidence="4 13" id="KW-0378">Hydrolase</keyword>
<dbReference type="RefSeq" id="WP_184075410.1">
    <property type="nucleotide sequence ID" value="NZ_JACHDS010000001.1"/>
</dbReference>
<dbReference type="PRINTS" id="PR00861">
    <property type="entry name" value="ALYTICPTASE"/>
</dbReference>
<dbReference type="InterPro" id="IPR043504">
    <property type="entry name" value="Peptidase_S1_PA_chymotrypsin"/>
</dbReference>
<dbReference type="Pfam" id="PF02983">
    <property type="entry name" value="Pro_Al_protease"/>
    <property type="match status" value="1"/>
</dbReference>
<evidence type="ECO:0000256" key="7">
    <source>
        <dbReference type="ARBA" id="ARBA00023157"/>
    </source>
</evidence>
<evidence type="ECO:0000256" key="3">
    <source>
        <dbReference type="ARBA" id="ARBA00022729"/>
    </source>
</evidence>
<feature type="active site" description="Charge relay system" evidence="8">
    <location>
        <position position="231"/>
    </location>
</feature>
<gene>
    <name evidence="13" type="ORF">HNR23_002112</name>
</gene>
<evidence type="ECO:0000259" key="12">
    <source>
        <dbReference type="Pfam" id="PF02983"/>
    </source>
</evidence>
<evidence type="ECO:0000256" key="8">
    <source>
        <dbReference type="PIRSR" id="PIRSR001134-1"/>
    </source>
</evidence>
<dbReference type="InterPro" id="IPR035070">
    <property type="entry name" value="Streptogrisin_prodomain"/>
</dbReference>
<feature type="active site" description="Charge relay system" evidence="8">
    <location>
        <position position="257"/>
    </location>
</feature>
<keyword evidence="6" id="KW-0865">Zymogen</keyword>
<feature type="disulfide bond" evidence="9">
    <location>
        <begin position="211"/>
        <end position="232"/>
    </location>
</feature>
<keyword evidence="2" id="KW-0645">Protease</keyword>
<feature type="chain" id="PRO_5031513604" evidence="11">
    <location>
        <begin position="27"/>
        <end position="385"/>
    </location>
</feature>
<dbReference type="SUPFAM" id="SSF50494">
    <property type="entry name" value="Trypsin-like serine proteases"/>
    <property type="match status" value="1"/>
</dbReference>
<accession>A0A7X0D563</accession>
<feature type="compositionally biased region" description="Low complexity" evidence="10">
    <location>
        <begin position="27"/>
        <end position="38"/>
    </location>
</feature>
<dbReference type="AlphaFoldDB" id="A0A7X0D563"/>
<dbReference type="Gene3D" id="2.40.10.10">
    <property type="entry name" value="Trypsin-like serine proteases"/>
    <property type="match status" value="2"/>
</dbReference>
<evidence type="ECO:0000256" key="10">
    <source>
        <dbReference type="SAM" id="MobiDB-lite"/>
    </source>
</evidence>
<dbReference type="InterPro" id="IPR004236">
    <property type="entry name" value="Pept_S1_alpha_lytic"/>
</dbReference>
<evidence type="ECO:0000256" key="4">
    <source>
        <dbReference type="ARBA" id="ARBA00022801"/>
    </source>
</evidence>
<dbReference type="PIRSF" id="PIRSF001134">
    <property type="entry name" value="Streptogrisin"/>
    <property type="match status" value="1"/>
</dbReference>
<evidence type="ECO:0000256" key="11">
    <source>
        <dbReference type="SAM" id="SignalP"/>
    </source>
</evidence>
<dbReference type="Proteomes" id="UP000546642">
    <property type="component" value="Unassembled WGS sequence"/>
</dbReference>
<feature type="disulfide bond" evidence="9">
    <location>
        <begin position="297"/>
        <end position="307"/>
    </location>
</feature>